<evidence type="ECO:0000313" key="3">
    <source>
        <dbReference type="Proteomes" id="UP001604336"/>
    </source>
</evidence>
<organism evidence="2 3">
    <name type="scientific">Abeliophyllum distichum</name>
    <dbReference type="NCBI Taxonomy" id="126358"/>
    <lineage>
        <taxon>Eukaryota</taxon>
        <taxon>Viridiplantae</taxon>
        <taxon>Streptophyta</taxon>
        <taxon>Embryophyta</taxon>
        <taxon>Tracheophyta</taxon>
        <taxon>Spermatophyta</taxon>
        <taxon>Magnoliopsida</taxon>
        <taxon>eudicotyledons</taxon>
        <taxon>Gunneridae</taxon>
        <taxon>Pentapetalae</taxon>
        <taxon>asterids</taxon>
        <taxon>lamiids</taxon>
        <taxon>Lamiales</taxon>
        <taxon>Oleaceae</taxon>
        <taxon>Forsythieae</taxon>
        <taxon>Abeliophyllum</taxon>
    </lineage>
</organism>
<proteinExistence type="predicted"/>
<evidence type="ECO:0000259" key="1">
    <source>
        <dbReference type="Pfam" id="PF05678"/>
    </source>
</evidence>
<feature type="domain" description="VQ" evidence="1">
    <location>
        <begin position="91"/>
        <end position="109"/>
    </location>
</feature>
<evidence type="ECO:0000313" key="2">
    <source>
        <dbReference type="EMBL" id="KAL2527459.1"/>
    </source>
</evidence>
<protein>
    <submittedName>
        <fullName evidence="2">Calmodulin-binding protein 25</fullName>
    </submittedName>
</protein>
<dbReference type="Proteomes" id="UP001604336">
    <property type="component" value="Unassembled WGS sequence"/>
</dbReference>
<sequence>MTDCWISDFFTKETKILTRALTKLFTNFSPIDHTLTDIVESLLVKPKTTPSQTLTSGCLETEVSFSKCWNVATSGRITKRKSRASKQATMTFINADPVNFRQMVQQVTGVRVGGDFNGLILVAMGKFEVWYSSNVEI</sequence>
<gene>
    <name evidence="2" type="ORF">Adt_12513</name>
</gene>
<dbReference type="Pfam" id="PF05678">
    <property type="entry name" value="VQ"/>
    <property type="match status" value="1"/>
</dbReference>
<dbReference type="PANTHER" id="PTHR33179">
    <property type="entry name" value="VQ MOTIF-CONTAINING PROTEIN"/>
    <property type="match status" value="1"/>
</dbReference>
<name>A0ABD1UQX9_9LAMI</name>
<keyword evidence="3" id="KW-1185">Reference proteome</keyword>
<accession>A0ABD1UQX9</accession>
<reference evidence="3" key="1">
    <citation type="submission" date="2024-07" db="EMBL/GenBank/DDBJ databases">
        <title>Two chromosome-level genome assemblies of Korean endemic species Abeliophyllum distichum and Forsythia ovata (Oleaceae).</title>
        <authorList>
            <person name="Jang H."/>
        </authorList>
    </citation>
    <scope>NUCLEOTIDE SEQUENCE [LARGE SCALE GENOMIC DNA]</scope>
</reference>
<dbReference type="AlphaFoldDB" id="A0ABD1UQX9"/>
<dbReference type="InterPro" id="IPR008889">
    <property type="entry name" value="VQ"/>
</dbReference>
<comment type="caution">
    <text evidence="2">The sequence shown here is derived from an EMBL/GenBank/DDBJ whole genome shotgun (WGS) entry which is preliminary data.</text>
</comment>
<dbReference type="EMBL" id="JBFOLK010000003">
    <property type="protein sequence ID" value="KAL2527459.1"/>
    <property type="molecule type" value="Genomic_DNA"/>
</dbReference>
<dbReference type="PANTHER" id="PTHR33179:SF9">
    <property type="entry name" value="OS01G0278000 PROTEIN"/>
    <property type="match status" value="1"/>
</dbReference>
<dbReference type="InterPro" id="IPR039609">
    <property type="entry name" value="VQ_15/22"/>
</dbReference>